<feature type="binding site" evidence="7">
    <location>
        <position position="283"/>
    </location>
    <ligand>
        <name>glyoxylate</name>
        <dbReference type="ChEBI" id="CHEBI:36655"/>
    </ligand>
</feature>
<feature type="binding site" evidence="7">
    <location>
        <begin position="83"/>
        <end position="85"/>
    </location>
    <ligand>
        <name>FMN</name>
        <dbReference type="ChEBI" id="CHEBI:58210"/>
    </ligand>
</feature>
<comment type="cofactor">
    <cofactor evidence="1">
        <name>FMN</name>
        <dbReference type="ChEBI" id="CHEBI:58210"/>
    </cofactor>
</comment>
<evidence type="ECO:0000256" key="5">
    <source>
        <dbReference type="ARBA" id="ARBA00024042"/>
    </source>
</evidence>
<keyword evidence="10" id="KW-1185">Reference proteome</keyword>
<feature type="binding site" evidence="7">
    <location>
        <position position="281"/>
    </location>
    <ligand>
        <name>FMN</name>
        <dbReference type="ChEBI" id="CHEBI:58210"/>
    </ligand>
</feature>
<dbReference type="GO" id="GO:0005886">
    <property type="term" value="C:plasma membrane"/>
    <property type="evidence" value="ECO:0007669"/>
    <property type="project" value="TreeGrafter"/>
</dbReference>
<keyword evidence="4" id="KW-0560">Oxidoreductase</keyword>
<proteinExistence type="inferred from homology"/>
<evidence type="ECO:0000313" key="10">
    <source>
        <dbReference type="Proteomes" id="UP000053902"/>
    </source>
</evidence>
<dbReference type="SUPFAM" id="SSF51395">
    <property type="entry name" value="FMN-linked oxidoreductases"/>
    <property type="match status" value="1"/>
</dbReference>
<feature type="binding site" evidence="7">
    <location>
        <position position="112"/>
    </location>
    <ligand>
        <name>FMN</name>
        <dbReference type="ChEBI" id="CHEBI:58210"/>
    </ligand>
</feature>
<dbReference type="OrthoDB" id="9770452at2"/>
<reference evidence="9 10" key="1">
    <citation type="submission" date="2014-07" db="EMBL/GenBank/DDBJ databases">
        <authorList>
            <person name="Urmite Genomes Urmite Genomes"/>
        </authorList>
    </citation>
    <scope>NUCLEOTIDE SEQUENCE [LARGE SCALE GENOMIC DNA]</scope>
    <source>
        <strain evidence="9 10">20_BN</strain>
    </source>
</reference>
<feature type="active site" description="Proton acceptor" evidence="6">
    <location>
        <position position="283"/>
    </location>
</feature>
<evidence type="ECO:0000256" key="2">
    <source>
        <dbReference type="ARBA" id="ARBA00022630"/>
    </source>
</evidence>
<dbReference type="AlphaFoldDB" id="A0A078LSD7"/>
<comment type="similarity">
    <text evidence="5">Belongs to the FMN-dependent alpha-hydroxy acid dehydrogenase family.</text>
</comment>
<feature type="binding site" evidence="7">
    <location>
        <begin position="314"/>
        <end position="318"/>
    </location>
    <ligand>
        <name>FMN</name>
        <dbReference type="ChEBI" id="CHEBI:58210"/>
    </ligand>
</feature>
<dbReference type="FunFam" id="3.20.20.70:FF:000029">
    <property type="entry name" value="L-lactate dehydrogenase"/>
    <property type="match status" value="1"/>
</dbReference>
<dbReference type="Gene3D" id="3.20.20.70">
    <property type="entry name" value="Aldolase class I"/>
    <property type="match status" value="1"/>
</dbReference>
<dbReference type="PROSITE" id="PS51349">
    <property type="entry name" value="FMN_HYDROXY_ACID_DH_2"/>
    <property type="match status" value="1"/>
</dbReference>
<feature type="domain" description="FMN hydroxy acid dehydrogenase" evidence="8">
    <location>
        <begin position="4"/>
        <end position="388"/>
    </location>
</feature>
<gene>
    <name evidence="9" type="primary">lldD</name>
    <name evidence="9" type="ORF">BN1079_01370</name>
</gene>
<dbReference type="Pfam" id="PF01070">
    <property type="entry name" value="FMN_dh"/>
    <property type="match status" value="1"/>
</dbReference>
<dbReference type="InterPro" id="IPR013785">
    <property type="entry name" value="Aldolase_TIM"/>
</dbReference>
<feature type="binding site" evidence="7">
    <location>
        <position position="259"/>
    </location>
    <ligand>
        <name>FMN</name>
        <dbReference type="ChEBI" id="CHEBI:58210"/>
    </ligand>
</feature>
<dbReference type="RefSeq" id="WP_037023188.1">
    <property type="nucleotide sequence ID" value="NZ_CCSF01000001.1"/>
</dbReference>
<dbReference type="GO" id="GO:0010181">
    <property type="term" value="F:FMN binding"/>
    <property type="evidence" value="ECO:0007669"/>
    <property type="project" value="InterPro"/>
</dbReference>
<dbReference type="HOGENOM" id="CLU_020639_0_0_6"/>
<protein>
    <submittedName>
        <fullName evidence="9">L-lactate dehydrogenase</fullName>
    </submittedName>
</protein>
<dbReference type="PIRSF" id="PIRSF000138">
    <property type="entry name" value="Al-hdrx_acd_dh"/>
    <property type="match status" value="1"/>
</dbReference>
<dbReference type="PANTHER" id="PTHR10578:SF85">
    <property type="entry name" value="L-LACTATE DEHYDROGENASE"/>
    <property type="match status" value="1"/>
</dbReference>
<dbReference type="Proteomes" id="UP000053902">
    <property type="component" value="Unassembled WGS sequence"/>
</dbReference>
<evidence type="ECO:0000259" key="8">
    <source>
        <dbReference type="PROSITE" id="PS51349"/>
    </source>
</evidence>
<evidence type="ECO:0000313" key="9">
    <source>
        <dbReference type="EMBL" id="CDZ94059.1"/>
    </source>
</evidence>
<keyword evidence="3 7" id="KW-0288">FMN</keyword>
<evidence type="ECO:0000256" key="6">
    <source>
        <dbReference type="PIRSR" id="PIRSR000138-1"/>
    </source>
</evidence>
<dbReference type="PROSITE" id="PS00557">
    <property type="entry name" value="FMN_HYDROXY_ACID_DH_1"/>
    <property type="match status" value="1"/>
</dbReference>
<dbReference type="STRING" id="1499686.BN1079_01370"/>
<dbReference type="GO" id="GO:0009060">
    <property type="term" value="P:aerobic respiration"/>
    <property type="evidence" value="ECO:0007669"/>
    <property type="project" value="TreeGrafter"/>
</dbReference>
<evidence type="ECO:0000256" key="3">
    <source>
        <dbReference type="ARBA" id="ARBA00022643"/>
    </source>
</evidence>
<name>A0A078LSD7_9PSED</name>
<feature type="binding site" evidence="7">
    <location>
        <position position="133"/>
    </location>
    <ligand>
        <name>FMN</name>
        <dbReference type="ChEBI" id="CHEBI:58210"/>
    </ligand>
</feature>
<dbReference type="eggNOG" id="COG1304">
    <property type="taxonomic scope" value="Bacteria"/>
</dbReference>
<feature type="binding site" evidence="7">
    <location>
        <position position="170"/>
    </location>
    <ligand>
        <name>glyoxylate</name>
        <dbReference type="ChEBI" id="CHEBI:36655"/>
    </ligand>
</feature>
<evidence type="ECO:0000256" key="7">
    <source>
        <dbReference type="PIRSR" id="PIRSR000138-2"/>
    </source>
</evidence>
<dbReference type="NCBIfam" id="NF008398">
    <property type="entry name" value="PRK11197.1"/>
    <property type="match status" value="1"/>
</dbReference>
<feature type="binding site" evidence="7">
    <location>
        <position position="161"/>
    </location>
    <ligand>
        <name>FMN</name>
        <dbReference type="ChEBI" id="CHEBI:58210"/>
    </ligand>
</feature>
<keyword evidence="2 7" id="KW-0285">Flavoprotein</keyword>
<dbReference type="InterPro" id="IPR008259">
    <property type="entry name" value="FMN_hydac_DH_AS"/>
</dbReference>
<dbReference type="InterPro" id="IPR000262">
    <property type="entry name" value="FMN-dep_DH"/>
</dbReference>
<dbReference type="InterPro" id="IPR037396">
    <property type="entry name" value="FMN_HAD"/>
</dbReference>
<feature type="binding site" evidence="7">
    <location>
        <position position="286"/>
    </location>
    <ligand>
        <name>glyoxylate</name>
        <dbReference type="ChEBI" id="CHEBI:36655"/>
    </ligand>
</feature>
<feature type="binding site" evidence="7">
    <location>
        <position position="30"/>
    </location>
    <ligand>
        <name>glyoxylate</name>
        <dbReference type="ChEBI" id="CHEBI:36655"/>
    </ligand>
</feature>
<dbReference type="GO" id="GO:0004459">
    <property type="term" value="F:L-lactate dehydrogenase (NAD+) activity"/>
    <property type="evidence" value="ECO:0007669"/>
    <property type="project" value="TreeGrafter"/>
</dbReference>
<dbReference type="CDD" id="cd02809">
    <property type="entry name" value="alpha_hydroxyacid_oxid_FMN"/>
    <property type="match status" value="1"/>
</dbReference>
<organism evidence="9 10">
    <name type="scientific">Pseudomonas saudiphocaensis</name>
    <dbReference type="NCBI Taxonomy" id="1499686"/>
    <lineage>
        <taxon>Bacteria</taxon>
        <taxon>Pseudomonadati</taxon>
        <taxon>Pseudomonadota</taxon>
        <taxon>Gammaproteobacteria</taxon>
        <taxon>Pseudomonadales</taxon>
        <taxon>Pseudomonadaceae</taxon>
        <taxon>Pseudomonas</taxon>
    </lineage>
</organism>
<sequence>MSPVFACMAASCDDYRRLAERRLPRFLFDYIDGGAGDEQTLAANCRDFQQVHLRQRVLCDVDNVDTRCELIGQPASMPLALAPLGMAGLYARRGEVQAARAAATAGVPFGLSTVGICSLAEVHAASAQKCWFQLYMLRDREAVQGLLQQALANGCDTLLFTVDLAVAGIRRRDMRNGMLDGTWRGKLAKATQLMQRPGWLLDVGIRGKPHHFGNLTDRVVDPNDLRAFKAWLDAQFDPCVTWSDIRWLREQWPGKLILKGILEPDDALRALDCGADGIVLSNHGGRQLDGVSSTIRQLPKVAEALDRRLPILVDGGIRSGVDILKALALGAQGVMIGRPWAWALAAGGEAAVERLLSSLGSELAVAMALCGVRNLGQVDASLVDSGLAENRIL</sequence>
<feature type="binding site" evidence="7">
    <location>
        <position position="135"/>
    </location>
    <ligand>
        <name>glyoxylate</name>
        <dbReference type="ChEBI" id="CHEBI:36655"/>
    </ligand>
</feature>
<evidence type="ECO:0000256" key="1">
    <source>
        <dbReference type="ARBA" id="ARBA00001917"/>
    </source>
</evidence>
<dbReference type="InterPro" id="IPR012133">
    <property type="entry name" value="Alpha-hydoxy_acid_DH_FMN"/>
</dbReference>
<feature type="binding site" evidence="7">
    <location>
        <begin position="337"/>
        <end position="338"/>
    </location>
    <ligand>
        <name>FMN</name>
        <dbReference type="ChEBI" id="CHEBI:58210"/>
    </ligand>
</feature>
<dbReference type="PANTHER" id="PTHR10578">
    <property type="entry name" value="S -2-HYDROXY-ACID OXIDASE-RELATED"/>
    <property type="match status" value="1"/>
</dbReference>
<accession>A0A078LSD7</accession>
<evidence type="ECO:0000256" key="4">
    <source>
        <dbReference type="ARBA" id="ARBA00023002"/>
    </source>
</evidence>
<dbReference type="EMBL" id="CCSF01000001">
    <property type="protein sequence ID" value="CDZ94059.1"/>
    <property type="molecule type" value="Genomic_DNA"/>
</dbReference>